<evidence type="ECO:0000259" key="2">
    <source>
        <dbReference type="Pfam" id="PF00656"/>
    </source>
</evidence>
<keyword evidence="4" id="KW-1185">Reference proteome</keyword>
<feature type="signal peptide" evidence="1">
    <location>
        <begin position="1"/>
        <end position="24"/>
    </location>
</feature>
<reference evidence="3 4" key="1">
    <citation type="submission" date="2024-06" db="EMBL/GenBank/DDBJ databases">
        <authorList>
            <person name="Kaempfer P."/>
            <person name="Viver T."/>
        </authorList>
    </citation>
    <scope>NUCLEOTIDE SEQUENCE [LARGE SCALE GENOMIC DNA]</scope>
    <source>
        <strain evidence="3 4">ST-64</strain>
    </source>
</reference>
<evidence type="ECO:0000313" key="3">
    <source>
        <dbReference type="EMBL" id="MFL9841099.1"/>
    </source>
</evidence>
<dbReference type="Proteomes" id="UP001629244">
    <property type="component" value="Unassembled WGS sequence"/>
</dbReference>
<evidence type="ECO:0000313" key="4">
    <source>
        <dbReference type="Proteomes" id="UP001629244"/>
    </source>
</evidence>
<evidence type="ECO:0000256" key="1">
    <source>
        <dbReference type="SAM" id="SignalP"/>
    </source>
</evidence>
<dbReference type="InterPro" id="IPR050452">
    <property type="entry name" value="Metacaspase"/>
</dbReference>
<sequence length="806" mass="84423">MFKQLALAFAAFGMTAAAMPSSPAAPQPPAPEAKGRIRAVIVGVVNYKDGIASPMIGAYNDAVLIAETLIREGAKAEDVTLLTDAPTPELLAARGNPRMRQTKVKPDGVGTRLAILGAMKRIVDTTQPGDEVLLSFSGHGMQQDEAVAGSEPDGLDEVFLPYDTGPANGTTKIENAILDDEIGAVIDAIRAKGGNVTYLADFCHSGDSNRDASGKDNGAPTSAKLGLKVHRKFATVSDGNFVRDLAVETSKGKAGWGAYVGMLAVPSAQQAKQYQAPRYADPLEQAAHGLLTVYAMANWNNPRVYSYRDLANRVTAGIDGHKAPRPEFDGDLDRPVMGGLMKTAVAASGGGSWAVYKPARVFTADTKSTDPVKLEKLEMSAGQLQGVVEGTIVGLSLTSPAGDKTILYGRVDKADAYKAILVPVDFGDIPAATWNDVRDIDGKPLSREVRLVATIEQQPVQLDYRIALPAAPASPTPAQAAALAALKEMKPADIGATFVQPGQDADLVLAFKGDMLSLDQPPGRVTASFGDVDLGAAMAAGGSNPAVRVRFTIGGALVKATRFSRLQRVLASPAMETGGPGEDPAKNVKVEFYVARPQALPAGAQCPDTSADYYAVAKDARQVGGDGSEAGSFSFQRCDWLFIKVTNTGKSDLYVNPLIFSPDGGILLIDGQDGRSAIKADNPTRLRAGESGVIQYNLSDARQGAELRDDLVLLVSDVSDGVPLSYARLVQCPVVAGPEDGEACAAAAGPTLAGTRMRNNGAAGTAIEDLIDAALVGSTTRSGPVKKPTSVSALRFSWRTELPPQR</sequence>
<name>A0ABW8YM72_9SPHN</name>
<dbReference type="RefSeq" id="WP_408078016.1">
    <property type="nucleotide sequence ID" value="NZ_JBELQC010000001.1"/>
</dbReference>
<dbReference type="Gene3D" id="3.40.50.1460">
    <property type="match status" value="1"/>
</dbReference>
<accession>A0ABW8YM72</accession>
<protein>
    <submittedName>
        <fullName evidence="3">Caspase family protein</fullName>
    </submittedName>
</protein>
<comment type="caution">
    <text evidence="3">The sequence shown here is derived from an EMBL/GenBank/DDBJ whole genome shotgun (WGS) entry which is preliminary data.</text>
</comment>
<organism evidence="3 4">
    <name type="scientific">Sphingomonas plantiphila</name>
    <dbReference type="NCBI Taxonomy" id="3163295"/>
    <lineage>
        <taxon>Bacteria</taxon>
        <taxon>Pseudomonadati</taxon>
        <taxon>Pseudomonadota</taxon>
        <taxon>Alphaproteobacteria</taxon>
        <taxon>Sphingomonadales</taxon>
        <taxon>Sphingomonadaceae</taxon>
        <taxon>Sphingomonas</taxon>
    </lineage>
</organism>
<dbReference type="PANTHER" id="PTHR48104">
    <property type="entry name" value="METACASPASE-4"/>
    <property type="match status" value="1"/>
</dbReference>
<dbReference type="PANTHER" id="PTHR48104:SF30">
    <property type="entry name" value="METACASPASE-1"/>
    <property type="match status" value="1"/>
</dbReference>
<keyword evidence="1" id="KW-0732">Signal</keyword>
<proteinExistence type="predicted"/>
<dbReference type="Pfam" id="PF00656">
    <property type="entry name" value="Peptidase_C14"/>
    <property type="match status" value="1"/>
</dbReference>
<feature type="domain" description="Peptidase C14 caspase" evidence="2">
    <location>
        <begin position="38"/>
        <end position="281"/>
    </location>
</feature>
<feature type="chain" id="PRO_5045105929" evidence="1">
    <location>
        <begin position="25"/>
        <end position="806"/>
    </location>
</feature>
<dbReference type="EMBL" id="JBELQC010000001">
    <property type="protein sequence ID" value="MFL9841099.1"/>
    <property type="molecule type" value="Genomic_DNA"/>
</dbReference>
<gene>
    <name evidence="3" type="ORF">ABS767_09010</name>
</gene>
<dbReference type="InterPro" id="IPR011600">
    <property type="entry name" value="Pept_C14_caspase"/>
</dbReference>